<evidence type="ECO:0000313" key="11">
    <source>
        <dbReference type="EMBL" id="SHK48278.1"/>
    </source>
</evidence>
<sequence>MTIFENLQNRLFGAARILALVGFSGLLILAILTSLDVAFRWGFAYPIHGVNDVSSVVMAVVIAACIPANLVNKQSISVEVLGSLAGQRGRLAIVVFASFCTMVFIGLMAWQFVPYAADLLETGQRTWVLAWKVWPWWFFACGCIIFAAVVQAVVLLTDIGSAIRGSSLPPKKNKKQTL</sequence>
<feature type="transmembrane region" description="Helical" evidence="9">
    <location>
        <begin position="91"/>
        <end position="113"/>
    </location>
</feature>
<keyword evidence="7 9" id="KW-0472">Membrane</keyword>
<name>A0A1M6SUM9_9RHOB</name>
<dbReference type="Proteomes" id="UP000183982">
    <property type="component" value="Unassembled WGS sequence"/>
</dbReference>
<accession>A0A1M6SUM9</accession>
<keyword evidence="6 9" id="KW-1133">Transmembrane helix</keyword>
<dbReference type="GO" id="GO:0022857">
    <property type="term" value="F:transmembrane transporter activity"/>
    <property type="evidence" value="ECO:0007669"/>
    <property type="project" value="UniProtKB-UniRule"/>
</dbReference>
<dbReference type="InterPro" id="IPR007387">
    <property type="entry name" value="TRAP_DctQ"/>
</dbReference>
<protein>
    <recommendedName>
        <fullName evidence="9">TRAP transporter small permease protein</fullName>
    </recommendedName>
</protein>
<dbReference type="Pfam" id="PF04290">
    <property type="entry name" value="DctQ"/>
    <property type="match status" value="1"/>
</dbReference>
<dbReference type="PANTHER" id="PTHR35011:SF10">
    <property type="entry name" value="TRAP TRANSPORTER SMALL PERMEASE PROTEIN"/>
    <property type="match status" value="1"/>
</dbReference>
<evidence type="ECO:0000256" key="1">
    <source>
        <dbReference type="ARBA" id="ARBA00004429"/>
    </source>
</evidence>
<feature type="transmembrane region" description="Helical" evidence="9">
    <location>
        <begin position="53"/>
        <end position="71"/>
    </location>
</feature>
<evidence type="ECO:0000256" key="6">
    <source>
        <dbReference type="ARBA" id="ARBA00022989"/>
    </source>
</evidence>
<evidence type="ECO:0000256" key="4">
    <source>
        <dbReference type="ARBA" id="ARBA00022519"/>
    </source>
</evidence>
<evidence type="ECO:0000256" key="5">
    <source>
        <dbReference type="ARBA" id="ARBA00022692"/>
    </source>
</evidence>
<comment type="subunit">
    <text evidence="9">The complex comprises the extracytoplasmic solute receptor protein and the two transmembrane proteins.</text>
</comment>
<feature type="transmembrane region" description="Helical" evidence="9">
    <location>
        <begin position="12"/>
        <end position="33"/>
    </location>
</feature>
<dbReference type="GO" id="GO:0015740">
    <property type="term" value="P:C4-dicarboxylate transport"/>
    <property type="evidence" value="ECO:0007669"/>
    <property type="project" value="TreeGrafter"/>
</dbReference>
<evidence type="ECO:0000256" key="7">
    <source>
        <dbReference type="ARBA" id="ARBA00023136"/>
    </source>
</evidence>
<dbReference type="GO" id="GO:0005886">
    <property type="term" value="C:plasma membrane"/>
    <property type="evidence" value="ECO:0007669"/>
    <property type="project" value="UniProtKB-SubCell"/>
</dbReference>
<keyword evidence="12" id="KW-1185">Reference proteome</keyword>
<dbReference type="AlphaFoldDB" id="A0A1M6SUM9"/>
<dbReference type="STRING" id="1470563.SAMN05444000_13216"/>
<gene>
    <name evidence="11" type="ORF">SAMN05444000_13216</name>
</gene>
<dbReference type="RefSeq" id="WP_073256606.1">
    <property type="nucleotide sequence ID" value="NZ_FQZQ01000032.1"/>
</dbReference>
<dbReference type="OrthoDB" id="8456618at2"/>
<feature type="transmembrane region" description="Helical" evidence="9">
    <location>
        <begin position="133"/>
        <end position="156"/>
    </location>
</feature>
<evidence type="ECO:0000259" key="10">
    <source>
        <dbReference type="Pfam" id="PF04290"/>
    </source>
</evidence>
<keyword evidence="4 9" id="KW-0997">Cell inner membrane</keyword>
<comment type="similarity">
    <text evidence="8 9">Belongs to the TRAP transporter small permease family.</text>
</comment>
<comment type="subcellular location">
    <subcellularLocation>
        <location evidence="1 9">Cell inner membrane</location>
        <topology evidence="1 9">Multi-pass membrane protein</topology>
    </subcellularLocation>
</comment>
<dbReference type="EMBL" id="FQZQ01000032">
    <property type="protein sequence ID" value="SHK48278.1"/>
    <property type="molecule type" value="Genomic_DNA"/>
</dbReference>
<keyword evidence="2 9" id="KW-0813">Transport</keyword>
<proteinExistence type="inferred from homology"/>
<organism evidence="11 12">
    <name type="scientific">Shimia gijangensis</name>
    <dbReference type="NCBI Taxonomy" id="1470563"/>
    <lineage>
        <taxon>Bacteria</taxon>
        <taxon>Pseudomonadati</taxon>
        <taxon>Pseudomonadota</taxon>
        <taxon>Alphaproteobacteria</taxon>
        <taxon>Rhodobacterales</taxon>
        <taxon>Roseobacteraceae</taxon>
    </lineage>
</organism>
<dbReference type="InterPro" id="IPR055348">
    <property type="entry name" value="DctQ"/>
</dbReference>
<evidence type="ECO:0000256" key="2">
    <source>
        <dbReference type="ARBA" id="ARBA00022448"/>
    </source>
</evidence>
<reference evidence="12" key="1">
    <citation type="submission" date="2016-11" db="EMBL/GenBank/DDBJ databases">
        <authorList>
            <person name="Varghese N."/>
            <person name="Submissions S."/>
        </authorList>
    </citation>
    <scope>NUCLEOTIDE SEQUENCE [LARGE SCALE GENOMIC DNA]</scope>
    <source>
        <strain evidence="12">DSM 100564</strain>
    </source>
</reference>
<evidence type="ECO:0000256" key="8">
    <source>
        <dbReference type="ARBA" id="ARBA00038436"/>
    </source>
</evidence>
<keyword evidence="3" id="KW-1003">Cell membrane</keyword>
<dbReference type="PANTHER" id="PTHR35011">
    <property type="entry name" value="2,3-DIKETO-L-GULONATE TRAP TRANSPORTER SMALL PERMEASE PROTEIN YIAM"/>
    <property type="match status" value="1"/>
</dbReference>
<evidence type="ECO:0000256" key="9">
    <source>
        <dbReference type="RuleBase" id="RU369079"/>
    </source>
</evidence>
<keyword evidence="5 9" id="KW-0812">Transmembrane</keyword>
<evidence type="ECO:0000256" key="3">
    <source>
        <dbReference type="ARBA" id="ARBA00022475"/>
    </source>
</evidence>
<comment type="function">
    <text evidence="9">Part of the tripartite ATP-independent periplasmic (TRAP) transport system.</text>
</comment>
<feature type="domain" description="Tripartite ATP-independent periplasmic transporters DctQ component" evidence="10">
    <location>
        <begin position="30"/>
        <end position="154"/>
    </location>
</feature>
<evidence type="ECO:0000313" key="12">
    <source>
        <dbReference type="Proteomes" id="UP000183982"/>
    </source>
</evidence>